<dbReference type="RefSeq" id="WP_043032624.1">
    <property type="nucleotide sequence ID" value="NZ_JXSU01000009.1"/>
</dbReference>
<dbReference type="AlphaFoldDB" id="A0A0D0ZSP4"/>
<accession>A0A0D0ZSP4</accession>
<evidence type="ECO:0000313" key="2">
    <source>
        <dbReference type="Proteomes" id="UP000032250"/>
    </source>
</evidence>
<gene>
    <name evidence="1" type="ORF">N495_18750</name>
</gene>
<dbReference type="EMBL" id="JXSU01000009">
    <property type="protein sequence ID" value="KIS21858.1"/>
    <property type="molecule type" value="Genomic_DNA"/>
</dbReference>
<sequence length="253" mass="28132">MKDKKRLKSLIIKSFHINKVLFGENTKIEEGILYLRNNIELNDLEKENIIKDLKINIIYPNNHNMFINSVLDIFPIATKVEGKIGEGITHVLTGVVVMITGVEVGGFQAANIGSSEGILKDQIKFNKNGTPAEDDIIIHVDVTLKNGGARSREGIMASHRACDKIIQEIREYLKNISGILCDETHEYVDEINPERKKIVIIKQVSGLGCMYDTGVFSKEPAGFIGCKSIMDLGNMPMVLTPNQYRDGAIKAMS</sequence>
<evidence type="ECO:0000313" key="1">
    <source>
        <dbReference type="EMBL" id="KIS21858.1"/>
    </source>
</evidence>
<dbReference type="HOGENOM" id="CLU_1081155_0_0_9"/>
<reference evidence="1 2" key="1">
    <citation type="submission" date="2014-06" db="EMBL/GenBank/DDBJ databases">
        <title>Genome characterization of distinct group I Clostridium botulinum lineages.</title>
        <authorList>
            <person name="Giordani F."/>
            <person name="Anselmo A."/>
            <person name="Fillo S."/>
            <person name="Palozzi A.M."/>
            <person name="Fortunato A."/>
            <person name="Gentile B."/>
            <person name="Ciammaruconi A."/>
            <person name="Anniballi F."/>
            <person name="De Medici D."/>
            <person name="Lista F."/>
        </authorList>
    </citation>
    <scope>NUCLEOTIDE SEQUENCE [LARGE SCALE GENOMIC DNA]</scope>
    <source>
        <strain evidence="1 2">B2 450</strain>
    </source>
</reference>
<dbReference type="NCBIfam" id="TIGR04482">
    <property type="entry name" value="D_pro_red_PrdD"/>
    <property type="match status" value="1"/>
</dbReference>
<organism evidence="1 2">
    <name type="scientific">Clostridium botulinum B2 450</name>
    <dbReference type="NCBI Taxonomy" id="1379739"/>
    <lineage>
        <taxon>Bacteria</taxon>
        <taxon>Bacillati</taxon>
        <taxon>Bacillota</taxon>
        <taxon>Clostridia</taxon>
        <taxon>Eubacteriales</taxon>
        <taxon>Clostridiaceae</taxon>
        <taxon>Clostridium</taxon>
    </lineage>
</organism>
<protein>
    <submittedName>
        <fullName evidence="1">Proline reductase</fullName>
    </submittedName>
</protein>
<dbReference type="GO" id="GO:0050485">
    <property type="term" value="F:oxidoreductase activity, acting on X-H and Y-H to form an X-Y bond, with a disulfide as acceptor"/>
    <property type="evidence" value="ECO:0007669"/>
    <property type="project" value="InterPro"/>
</dbReference>
<dbReference type="Pfam" id="PF09338">
    <property type="entry name" value="Gly_reductase"/>
    <property type="match status" value="1"/>
</dbReference>
<dbReference type="InterPro" id="IPR015417">
    <property type="entry name" value="Gly_reductase_pB_sua/b"/>
</dbReference>
<dbReference type="InterPro" id="IPR031000">
    <property type="entry name" value="D_pro_red_PrdD"/>
</dbReference>
<dbReference type="OrthoDB" id="3651437at2"/>
<comment type="caution">
    <text evidence="1">The sequence shown here is derived from an EMBL/GenBank/DDBJ whole genome shotgun (WGS) entry which is preliminary data.</text>
</comment>
<dbReference type="Proteomes" id="UP000032250">
    <property type="component" value="Unassembled WGS sequence"/>
</dbReference>
<name>A0A0D0ZSP4_CLOBO</name>
<dbReference type="PATRIC" id="fig|1379739.3.peg.4116"/>
<proteinExistence type="predicted"/>